<dbReference type="SUPFAM" id="SSF54373">
    <property type="entry name" value="FAD-linked reductases, C-terminal domain"/>
    <property type="match status" value="1"/>
</dbReference>
<accession>A0A0D7F6H4</accession>
<dbReference type="Proteomes" id="UP000032515">
    <property type="component" value="Unassembled WGS sequence"/>
</dbReference>
<organism evidence="7 8">
    <name type="scientific">Rhodopseudomonas palustris</name>
    <dbReference type="NCBI Taxonomy" id="1076"/>
    <lineage>
        <taxon>Bacteria</taxon>
        <taxon>Pseudomonadati</taxon>
        <taxon>Pseudomonadota</taxon>
        <taxon>Alphaproteobacteria</taxon>
        <taxon>Hyphomicrobiales</taxon>
        <taxon>Nitrobacteraceae</taxon>
        <taxon>Rhodopseudomonas</taxon>
    </lineage>
</organism>
<evidence type="ECO:0000313" key="8">
    <source>
        <dbReference type="Proteomes" id="UP000032515"/>
    </source>
</evidence>
<evidence type="ECO:0000256" key="1">
    <source>
        <dbReference type="ARBA" id="ARBA00001974"/>
    </source>
</evidence>
<dbReference type="PANTHER" id="PTHR13789">
    <property type="entry name" value="MONOOXYGENASE"/>
    <property type="match status" value="1"/>
</dbReference>
<evidence type="ECO:0000256" key="3">
    <source>
        <dbReference type="ARBA" id="ARBA00022827"/>
    </source>
</evidence>
<dbReference type="RefSeq" id="WP_044406540.1">
    <property type="nucleotide sequence ID" value="NZ_JXXE01000093.1"/>
</dbReference>
<keyword evidence="5" id="KW-0503">Monooxygenase</keyword>
<dbReference type="InterPro" id="IPR036188">
    <property type="entry name" value="FAD/NAD-bd_sf"/>
</dbReference>
<reference evidence="7 8" key="1">
    <citation type="submission" date="2014-11" db="EMBL/GenBank/DDBJ databases">
        <title>Genomics and ecophysiology of heterotrophic nitrogen fixing bacteria isolated from estuarine surface water.</title>
        <authorList>
            <person name="Bentzon-Tilia M."/>
            <person name="Severin I."/>
            <person name="Hansen L.H."/>
            <person name="Riemann L."/>
        </authorList>
    </citation>
    <scope>NUCLEOTIDE SEQUENCE [LARGE SCALE GENOMIC DNA]</scope>
    <source>
        <strain evidence="7 8">BAL398</strain>
    </source>
</reference>
<evidence type="ECO:0000313" key="7">
    <source>
        <dbReference type="EMBL" id="KIZ47312.1"/>
    </source>
</evidence>
<dbReference type="AlphaFoldDB" id="A0A0D7F6H4"/>
<proteinExistence type="predicted"/>
<dbReference type="GO" id="GO:0004497">
    <property type="term" value="F:monooxygenase activity"/>
    <property type="evidence" value="ECO:0007669"/>
    <property type="project" value="UniProtKB-KW"/>
</dbReference>
<evidence type="ECO:0000256" key="5">
    <source>
        <dbReference type="ARBA" id="ARBA00023033"/>
    </source>
</evidence>
<evidence type="ECO:0000259" key="6">
    <source>
        <dbReference type="Pfam" id="PF01494"/>
    </source>
</evidence>
<dbReference type="InterPro" id="IPR050493">
    <property type="entry name" value="FAD-dep_Monooxygenase_BioMet"/>
</dbReference>
<dbReference type="GO" id="GO:0071949">
    <property type="term" value="F:FAD binding"/>
    <property type="evidence" value="ECO:0007669"/>
    <property type="project" value="InterPro"/>
</dbReference>
<dbReference type="PANTHER" id="PTHR13789:SF318">
    <property type="entry name" value="GERANYLGERANYL DIPHOSPHATE REDUCTASE"/>
    <property type="match status" value="1"/>
</dbReference>
<comment type="cofactor">
    <cofactor evidence="1">
        <name>FAD</name>
        <dbReference type="ChEBI" id="CHEBI:57692"/>
    </cofactor>
</comment>
<keyword evidence="2" id="KW-0285">Flavoprotein</keyword>
<dbReference type="OrthoDB" id="4230779at2"/>
<dbReference type="PATRIC" id="fig|1076.23.peg.97"/>
<evidence type="ECO:0000256" key="2">
    <source>
        <dbReference type="ARBA" id="ARBA00022630"/>
    </source>
</evidence>
<dbReference type="PRINTS" id="PR00420">
    <property type="entry name" value="RNGMNOXGNASE"/>
</dbReference>
<keyword evidence="3" id="KW-0274">FAD</keyword>
<gene>
    <name evidence="7" type="ORF">OO17_05040</name>
</gene>
<dbReference type="Gene3D" id="3.50.50.60">
    <property type="entry name" value="FAD/NAD(P)-binding domain"/>
    <property type="match status" value="1"/>
</dbReference>
<sequence>MKVIIIGAGIGGSALALSLQKAKVDYVLLEQATSFGEVGAGIQLSPNAVRILTWLGLGDDLESFCAEPDFHKYSVWDTGETVLRVALKPQVRAIYGSAYYHAYRPDVIDALTRRLDHSKVRMGHKVKSMGQDGNQAWVVCENGERFEGDVVIGADGIHSVVREQIFKPDPPRASGYVSWRGVLDAADVSDLEIPVSAYIDMGPNLSFVYYYMSGGRKLNWLATGPSNGNKQESWSQTASKDEILAAFKGWYDRPARIVAATKQTFVTAMYDRNPLDSWVSGRIALMGDAAHAMLPYHASGAGQGIEDAWVLARCLQLGAANPENALNQYEGLRLERANRMVRHSREAEGWYHLADADAVARRNERFRKKNEAFGDRITPEQHWLYSYDAEKAVLGNDDEWRNLPAW</sequence>
<name>A0A0D7F6H4_RHOPL</name>
<protein>
    <recommendedName>
        <fullName evidence="6">FAD-binding domain-containing protein</fullName>
    </recommendedName>
</protein>
<dbReference type="Pfam" id="PF01494">
    <property type="entry name" value="FAD_binding_3"/>
    <property type="match status" value="1"/>
</dbReference>
<feature type="domain" description="FAD-binding" evidence="6">
    <location>
        <begin position="2"/>
        <end position="343"/>
    </location>
</feature>
<dbReference type="EMBL" id="JXXE01000093">
    <property type="protein sequence ID" value="KIZ47312.1"/>
    <property type="molecule type" value="Genomic_DNA"/>
</dbReference>
<dbReference type="SUPFAM" id="SSF51905">
    <property type="entry name" value="FAD/NAD(P)-binding domain"/>
    <property type="match status" value="1"/>
</dbReference>
<comment type="caution">
    <text evidence="7">The sequence shown here is derived from an EMBL/GenBank/DDBJ whole genome shotgun (WGS) entry which is preliminary data.</text>
</comment>
<keyword evidence="4" id="KW-0560">Oxidoreductase</keyword>
<evidence type="ECO:0000256" key="4">
    <source>
        <dbReference type="ARBA" id="ARBA00023002"/>
    </source>
</evidence>
<dbReference type="InterPro" id="IPR002938">
    <property type="entry name" value="FAD-bd"/>
</dbReference>